<dbReference type="Pfam" id="PF00348">
    <property type="entry name" value="polyprenyl_synt"/>
    <property type="match status" value="1"/>
</dbReference>
<dbReference type="PROSITE" id="PS00444">
    <property type="entry name" value="POLYPRENYL_SYNTHASE_2"/>
    <property type="match status" value="1"/>
</dbReference>
<proteinExistence type="inferred from homology"/>
<keyword evidence="5 12" id="KW-0808">Transferase</keyword>
<evidence type="ECO:0000256" key="10">
    <source>
        <dbReference type="ARBA" id="ARBA00032873"/>
    </source>
</evidence>
<dbReference type="Proteomes" id="UP000294802">
    <property type="component" value="Unassembled WGS sequence"/>
</dbReference>
<dbReference type="InterPro" id="IPR033749">
    <property type="entry name" value="Polyprenyl_synt_CS"/>
</dbReference>
<dbReference type="SFLD" id="SFLDG01017">
    <property type="entry name" value="Polyprenyl_Transferase_Like"/>
    <property type="match status" value="1"/>
</dbReference>
<dbReference type="InterPro" id="IPR008949">
    <property type="entry name" value="Isoprenoid_synthase_dom_sf"/>
</dbReference>
<evidence type="ECO:0000256" key="12">
    <source>
        <dbReference type="RuleBase" id="RU004466"/>
    </source>
</evidence>
<dbReference type="PANTHER" id="PTHR43281:SF1">
    <property type="entry name" value="FARNESYL DIPHOSPHATE SYNTHASE"/>
    <property type="match status" value="1"/>
</dbReference>
<reference evidence="13 14" key="1">
    <citation type="submission" date="2019-01" db="EMBL/GenBank/DDBJ databases">
        <title>Draft genome sequences of the type strains of six Macrococcus species.</title>
        <authorList>
            <person name="Mazhar S."/>
            <person name="Altermann E."/>
            <person name="Hill C."/>
            <person name="Mcauliffe O."/>
        </authorList>
    </citation>
    <scope>NUCLEOTIDE SEQUENCE [LARGE SCALE GENOMIC DNA]</scope>
    <source>
        <strain evidence="13 14">CCM4815</strain>
    </source>
</reference>
<comment type="catalytic activity">
    <reaction evidence="11">
        <text>isopentenyl diphosphate + (2E)-geranyl diphosphate = (2E,6E)-farnesyl diphosphate + diphosphate</text>
        <dbReference type="Rhea" id="RHEA:19361"/>
        <dbReference type="ChEBI" id="CHEBI:33019"/>
        <dbReference type="ChEBI" id="CHEBI:58057"/>
        <dbReference type="ChEBI" id="CHEBI:128769"/>
        <dbReference type="ChEBI" id="CHEBI:175763"/>
        <dbReference type="EC" id="2.5.1.10"/>
    </reaction>
</comment>
<keyword evidence="8" id="KW-0414">Isoprene biosynthesis</keyword>
<evidence type="ECO:0000256" key="4">
    <source>
        <dbReference type="ARBA" id="ARBA00015100"/>
    </source>
</evidence>
<keyword evidence="6" id="KW-0479">Metal-binding</keyword>
<name>A0A4R6BYI7_9STAP</name>
<keyword evidence="7" id="KW-0460">Magnesium</keyword>
<evidence type="ECO:0000256" key="8">
    <source>
        <dbReference type="ARBA" id="ARBA00023229"/>
    </source>
</evidence>
<comment type="similarity">
    <text evidence="2 12">Belongs to the FPP/GGPP synthase family.</text>
</comment>
<comment type="caution">
    <text evidence="13">The sequence shown here is derived from an EMBL/GenBank/DDBJ whole genome shotgun (WGS) entry which is preliminary data.</text>
</comment>
<comment type="cofactor">
    <cofactor evidence="1">
        <name>Mg(2+)</name>
        <dbReference type="ChEBI" id="CHEBI:18420"/>
    </cofactor>
</comment>
<evidence type="ECO:0000256" key="2">
    <source>
        <dbReference type="ARBA" id="ARBA00006706"/>
    </source>
</evidence>
<dbReference type="OrthoDB" id="9805316at2"/>
<evidence type="ECO:0000256" key="1">
    <source>
        <dbReference type="ARBA" id="ARBA00001946"/>
    </source>
</evidence>
<dbReference type="GO" id="GO:0004337">
    <property type="term" value="F:(2E,6E)-farnesyl diphosphate synthase activity"/>
    <property type="evidence" value="ECO:0007669"/>
    <property type="project" value="UniProtKB-EC"/>
</dbReference>
<dbReference type="SUPFAM" id="SSF48576">
    <property type="entry name" value="Terpenoid synthases"/>
    <property type="match status" value="1"/>
</dbReference>
<evidence type="ECO:0000256" key="9">
    <source>
        <dbReference type="ARBA" id="ARBA00032380"/>
    </source>
</evidence>
<dbReference type="AlphaFoldDB" id="A0A4R6BYI7"/>
<sequence>MKLSYTDLINDYLANIYNDSLSAELDESMKYSLLAGGKRVRPVLLLTTLEMFGKSAESGLSAAAAIEMIHSYSLIHDDLPAMDNDDYRRGQLTNHKVFGEATAILAGDGLLTDSFTQLMGDKHLTADTKVKLARLISLAAGSRGMVGGQMLDMAAEKSELTLQEMETVHTHKTGDLIRTCFLCAGVIAEQNDEAMEKLDTLGSKVGLLFQIKDDILDVEGSLEEMGKEAGSDAVNSKTTYVTLLGLPEAKRVMAEVHDESVRLVNNLTDNGTAMVELLDYIVTRSK</sequence>
<evidence type="ECO:0000313" key="13">
    <source>
        <dbReference type="EMBL" id="TDM13163.1"/>
    </source>
</evidence>
<dbReference type="NCBIfam" id="NF045485">
    <property type="entry name" value="FPPsyn"/>
    <property type="match status" value="1"/>
</dbReference>
<dbReference type="InterPro" id="IPR000092">
    <property type="entry name" value="Polyprenyl_synt"/>
</dbReference>
<keyword evidence="14" id="KW-1185">Reference proteome</keyword>
<dbReference type="GO" id="GO:0016114">
    <property type="term" value="P:terpenoid biosynthetic process"/>
    <property type="evidence" value="ECO:0007669"/>
    <property type="project" value="UniProtKB-ARBA"/>
</dbReference>
<evidence type="ECO:0000256" key="7">
    <source>
        <dbReference type="ARBA" id="ARBA00022842"/>
    </source>
</evidence>
<evidence type="ECO:0000256" key="6">
    <source>
        <dbReference type="ARBA" id="ARBA00022723"/>
    </source>
</evidence>
<gene>
    <name evidence="13" type="ORF">ERX29_00745</name>
</gene>
<organism evidence="13 14">
    <name type="scientific">Macrococcus lamae</name>
    <dbReference type="NCBI Taxonomy" id="198484"/>
    <lineage>
        <taxon>Bacteria</taxon>
        <taxon>Bacillati</taxon>
        <taxon>Bacillota</taxon>
        <taxon>Bacilli</taxon>
        <taxon>Bacillales</taxon>
        <taxon>Staphylococcaceae</taxon>
        <taxon>Macrococcus</taxon>
    </lineage>
</organism>
<dbReference type="FunFam" id="1.10.600.10:FF:000001">
    <property type="entry name" value="Geranylgeranyl diphosphate synthase"/>
    <property type="match status" value="1"/>
</dbReference>
<evidence type="ECO:0000313" key="14">
    <source>
        <dbReference type="Proteomes" id="UP000294802"/>
    </source>
</evidence>
<evidence type="ECO:0000256" key="3">
    <source>
        <dbReference type="ARBA" id="ARBA00012439"/>
    </source>
</evidence>
<dbReference type="PANTHER" id="PTHR43281">
    <property type="entry name" value="FARNESYL DIPHOSPHATE SYNTHASE"/>
    <property type="match status" value="1"/>
</dbReference>
<accession>A0A4R6BYI7</accession>
<dbReference type="Gene3D" id="1.10.600.10">
    <property type="entry name" value="Farnesyl Diphosphate Synthase"/>
    <property type="match status" value="1"/>
</dbReference>
<dbReference type="InterPro" id="IPR053378">
    <property type="entry name" value="Prenyl_diphosphate_synthase"/>
</dbReference>
<evidence type="ECO:0000256" key="11">
    <source>
        <dbReference type="ARBA" id="ARBA00049399"/>
    </source>
</evidence>
<dbReference type="CDD" id="cd00685">
    <property type="entry name" value="Trans_IPPS_HT"/>
    <property type="match status" value="1"/>
</dbReference>
<dbReference type="GO" id="GO:0046872">
    <property type="term" value="F:metal ion binding"/>
    <property type="evidence" value="ECO:0007669"/>
    <property type="project" value="UniProtKB-KW"/>
</dbReference>
<dbReference type="GO" id="GO:0005737">
    <property type="term" value="C:cytoplasm"/>
    <property type="evidence" value="ECO:0007669"/>
    <property type="project" value="UniProtKB-ARBA"/>
</dbReference>
<protein>
    <recommendedName>
        <fullName evidence="4">Farnesyl diphosphate synthase</fullName>
        <ecNumber evidence="3">2.5.1.10</ecNumber>
    </recommendedName>
    <alternativeName>
        <fullName evidence="10">(2E,6E)-farnesyl diphosphate synthase</fullName>
    </alternativeName>
    <alternativeName>
        <fullName evidence="9">Geranyltranstransferase</fullName>
    </alternativeName>
</protein>
<dbReference type="EMBL" id="SCWB01000001">
    <property type="protein sequence ID" value="TDM13163.1"/>
    <property type="molecule type" value="Genomic_DNA"/>
</dbReference>
<dbReference type="SFLD" id="SFLDS00005">
    <property type="entry name" value="Isoprenoid_Synthase_Type_I"/>
    <property type="match status" value="1"/>
</dbReference>
<dbReference type="PROSITE" id="PS00723">
    <property type="entry name" value="POLYPRENYL_SYNTHASE_1"/>
    <property type="match status" value="1"/>
</dbReference>
<dbReference type="RefSeq" id="WP_133442766.1">
    <property type="nucleotide sequence ID" value="NZ_SCWB01000001.1"/>
</dbReference>
<dbReference type="EC" id="2.5.1.10" evidence="3"/>
<evidence type="ECO:0000256" key="5">
    <source>
        <dbReference type="ARBA" id="ARBA00022679"/>
    </source>
</evidence>